<dbReference type="PANTHER" id="PTHR42780">
    <property type="entry name" value="SOLEUCYL-TRNA SYNTHETASE"/>
    <property type="match status" value="1"/>
</dbReference>
<dbReference type="CDD" id="cd00818">
    <property type="entry name" value="IleRS_core"/>
    <property type="match status" value="1"/>
</dbReference>
<keyword evidence="9" id="KW-0030">Aminoacyl-tRNA synthetase</keyword>
<dbReference type="GO" id="GO:0046872">
    <property type="term" value="F:metal ion binding"/>
    <property type="evidence" value="ECO:0007669"/>
    <property type="project" value="UniProtKB-KW"/>
</dbReference>
<dbReference type="Gene3D" id="3.40.50.620">
    <property type="entry name" value="HUPs"/>
    <property type="match status" value="2"/>
</dbReference>
<feature type="domain" description="Aminoacyl-tRNA synthetase class Ia" evidence="12">
    <location>
        <begin position="11"/>
        <end position="610"/>
    </location>
</feature>
<dbReference type="SUPFAM" id="SSF52374">
    <property type="entry name" value="Nucleotidylyl transferase"/>
    <property type="match status" value="1"/>
</dbReference>
<comment type="caution">
    <text evidence="14">The sequence shown here is derived from an EMBL/GenBank/DDBJ whole genome shotgun (WGS) entry which is preliminary data.</text>
</comment>
<evidence type="ECO:0000256" key="8">
    <source>
        <dbReference type="ARBA" id="ARBA00022917"/>
    </source>
</evidence>
<dbReference type="InterPro" id="IPR013155">
    <property type="entry name" value="M/V/L/I-tRNA-synth_anticd-bd"/>
</dbReference>
<keyword evidence="3 14" id="KW-0436">Ligase</keyword>
<keyword evidence="4" id="KW-0479">Metal-binding</keyword>
<dbReference type="InterPro" id="IPR009080">
    <property type="entry name" value="tRNAsynth_Ia_anticodon-bd"/>
</dbReference>
<dbReference type="InterPro" id="IPR023586">
    <property type="entry name" value="Ile-tRNA-ligase_type2"/>
</dbReference>
<evidence type="ECO:0000259" key="12">
    <source>
        <dbReference type="Pfam" id="PF00133"/>
    </source>
</evidence>
<dbReference type="Pfam" id="PF08264">
    <property type="entry name" value="Anticodon_1"/>
    <property type="match status" value="1"/>
</dbReference>
<dbReference type="InterPro" id="IPR009008">
    <property type="entry name" value="Val/Leu/Ile-tRNA-synth_edit"/>
</dbReference>
<comment type="catalytic activity">
    <reaction evidence="10">
        <text>tRNA(Ile) + L-isoleucine + ATP = L-isoleucyl-tRNA(Ile) + AMP + diphosphate</text>
        <dbReference type="Rhea" id="RHEA:11060"/>
        <dbReference type="Rhea" id="RHEA-COMP:9666"/>
        <dbReference type="Rhea" id="RHEA-COMP:9695"/>
        <dbReference type="ChEBI" id="CHEBI:30616"/>
        <dbReference type="ChEBI" id="CHEBI:33019"/>
        <dbReference type="ChEBI" id="CHEBI:58045"/>
        <dbReference type="ChEBI" id="CHEBI:78442"/>
        <dbReference type="ChEBI" id="CHEBI:78528"/>
        <dbReference type="ChEBI" id="CHEBI:456215"/>
        <dbReference type="EC" id="6.1.1.5"/>
    </reaction>
</comment>
<keyword evidence="5" id="KW-0547">Nucleotide-binding</keyword>
<proteinExistence type="predicted"/>
<evidence type="ECO:0000313" key="15">
    <source>
        <dbReference type="Proteomes" id="UP000789941"/>
    </source>
</evidence>
<reference evidence="14 15" key="1">
    <citation type="submission" date="2019-08" db="EMBL/GenBank/DDBJ databases">
        <authorList>
            <person name="Vazquez-Campos X."/>
        </authorList>
    </citation>
    <scope>NUCLEOTIDE SEQUENCE [LARGE SCALE GENOMIC DNA]</scope>
    <source>
        <strain evidence="14">LFW-283_2</strain>
    </source>
</reference>
<evidence type="ECO:0000256" key="7">
    <source>
        <dbReference type="ARBA" id="ARBA00022840"/>
    </source>
</evidence>
<dbReference type="Gene3D" id="1.10.730.20">
    <property type="match status" value="1"/>
</dbReference>
<evidence type="ECO:0000256" key="1">
    <source>
        <dbReference type="ARBA" id="ARBA00013165"/>
    </source>
</evidence>
<dbReference type="AlphaFoldDB" id="A0A5E4LVU4"/>
<sequence>MYDHRKVEKEVLEFWEKNEIYKKSKAKNAGKETFYFCDGPPYATGQIHPGTGWNKTLKDAVCRYHRVSGKDVRVQAGYDTHGLPIEVKVEQELKFKHKGDIEKYGIGKFVDHCKEFATRYIGVMGNQFKSLGVWMDFDTPYITYKDSFIDSSWKNLQLAHERGLLHEGVYVLPYCYRCETTMANYELEYDDQTDPSIYVKFKLKDKENEHLIVWTTTPWTLVSNMAVMVHPTYQYVRAKVGDEIWVIAKDRLEHVMGLINESATVIEELPGRKLKDLEYIHPFQDKIHKHADRIVVLSDEYVTLEEGTGLVHTAPGHGPADFIIGKRFGIEAFSPVDEKGKFTDDAGDLHGKNVREANPLVIEILKDKNVLVYETKIKHRYPHCWRCKTPLIFLTTNQWFITISKIKDQMLNEVDKTEWYPAFAKDRFREFVSNAPDWCISRQRYWGIPLPIWKCECGKIRVIGSMKEIPKIKELHRPYIDEITLECECGKKMERIPDVLDVWFDSGNAIWASLTPEEAKTYSERADLIIEGQDQIRGWFYSLLGSGVVRYGACPYKKLLMHGFFVDEKGEKMSKSLGNFVPLEDILDKYGADSFRLWGISNTIWDELKFSWDEMKKATSDLNIVLNMIVFLERFYPKKKIAKAELTKLDEWMISRLNSTIKEFRSSFECYELNRASKTLRSFIVDDISRFYMKIAKDRISNEENAEGALWTLYHVMLESLKMLGCFSPMISEHLYQTFYKKFENEESLYLLTLSAEDTGKINPLYEKQMETVKEIISNALLARQTAAIKVRWPIGTLYIETKSHEVNDTVTAFGDIISSLINVKELKAVESKPTGDLASQDFSKGTVHIDKKLDEALYEEGLLNEVKRRVQMMRKEAKLVESDKITLTVDTDKEIEAIVKKYKKEISEAVNASAVEYKVEAKMNEYTIDGRLVKLAIKKD</sequence>
<accession>A0A5E4LVU4</accession>
<keyword evidence="2" id="KW-0963">Cytoplasm</keyword>
<dbReference type="GO" id="GO:0004822">
    <property type="term" value="F:isoleucine-tRNA ligase activity"/>
    <property type="evidence" value="ECO:0007669"/>
    <property type="project" value="UniProtKB-UniRule"/>
</dbReference>
<dbReference type="Proteomes" id="UP000789941">
    <property type="component" value="Unassembled WGS sequence"/>
</dbReference>
<evidence type="ECO:0000313" key="14">
    <source>
        <dbReference type="EMBL" id="VVC03976.1"/>
    </source>
</evidence>
<evidence type="ECO:0000256" key="3">
    <source>
        <dbReference type="ARBA" id="ARBA00022598"/>
    </source>
</evidence>
<evidence type="ECO:0000256" key="9">
    <source>
        <dbReference type="ARBA" id="ARBA00023146"/>
    </source>
</evidence>
<dbReference type="GO" id="GO:0002161">
    <property type="term" value="F:aminoacyl-tRNA deacylase activity"/>
    <property type="evidence" value="ECO:0007669"/>
    <property type="project" value="InterPro"/>
</dbReference>
<dbReference type="NCBIfam" id="TIGR00392">
    <property type="entry name" value="ileS"/>
    <property type="match status" value="1"/>
</dbReference>
<dbReference type="FunFam" id="3.40.50.620:FF:000286">
    <property type="entry name" value="Isoleucine--tRNA ligase"/>
    <property type="match status" value="1"/>
</dbReference>
<evidence type="ECO:0000256" key="4">
    <source>
        <dbReference type="ARBA" id="ARBA00022723"/>
    </source>
</evidence>
<dbReference type="EC" id="6.1.1.5" evidence="1 11"/>
<gene>
    <name evidence="14" type="primary">ileS_2</name>
    <name evidence="14" type="ORF">LFW2832_00647</name>
</gene>
<dbReference type="GO" id="GO:0005737">
    <property type="term" value="C:cytoplasm"/>
    <property type="evidence" value="ECO:0007669"/>
    <property type="project" value="UniProtKB-UniRule"/>
</dbReference>
<dbReference type="PANTHER" id="PTHR42780:SF1">
    <property type="entry name" value="ISOLEUCINE--TRNA LIGASE, CYTOPLASMIC"/>
    <property type="match status" value="1"/>
</dbReference>
<dbReference type="EMBL" id="CABMJJ010000009">
    <property type="protein sequence ID" value="VVC03976.1"/>
    <property type="molecule type" value="Genomic_DNA"/>
</dbReference>
<dbReference type="SUPFAM" id="SSF50677">
    <property type="entry name" value="ValRS/IleRS/LeuRS editing domain"/>
    <property type="match status" value="1"/>
</dbReference>
<keyword evidence="6" id="KW-0862">Zinc</keyword>
<evidence type="ECO:0000256" key="2">
    <source>
        <dbReference type="ARBA" id="ARBA00022490"/>
    </source>
</evidence>
<dbReference type="GO" id="GO:0006428">
    <property type="term" value="P:isoleucyl-tRNA aminoacylation"/>
    <property type="evidence" value="ECO:0007669"/>
    <property type="project" value="UniProtKB-UniRule"/>
</dbReference>
<dbReference type="InterPro" id="IPR002301">
    <property type="entry name" value="Ile-tRNA-ligase"/>
</dbReference>
<organism evidence="14 15">
    <name type="scientific">Candidatus Bilamarchaeum dharawalense</name>
    <dbReference type="NCBI Taxonomy" id="2885759"/>
    <lineage>
        <taxon>Archaea</taxon>
        <taxon>Candidatus Micrarchaeota</taxon>
        <taxon>Candidatus Micrarchaeia</taxon>
        <taxon>Candidatus Anstonellales</taxon>
        <taxon>Candidatus Bilamarchaeaceae</taxon>
        <taxon>Candidatus Bilamarchaeum</taxon>
    </lineage>
</organism>
<evidence type="ECO:0000256" key="10">
    <source>
        <dbReference type="ARBA" id="ARBA00048359"/>
    </source>
</evidence>
<dbReference type="InterPro" id="IPR014729">
    <property type="entry name" value="Rossmann-like_a/b/a_fold"/>
</dbReference>
<dbReference type="InterPro" id="IPR002300">
    <property type="entry name" value="aa-tRNA-synth_Ia"/>
</dbReference>
<dbReference type="GO" id="GO:0005524">
    <property type="term" value="F:ATP binding"/>
    <property type="evidence" value="ECO:0007669"/>
    <property type="project" value="UniProtKB-KW"/>
</dbReference>
<dbReference type="Pfam" id="PF19302">
    <property type="entry name" value="DUF5915"/>
    <property type="match status" value="1"/>
</dbReference>
<protein>
    <recommendedName>
        <fullName evidence="1 11">Isoleucine--tRNA ligase</fullName>
        <ecNumber evidence="1 11">6.1.1.5</ecNumber>
    </recommendedName>
</protein>
<dbReference type="PRINTS" id="PR00984">
    <property type="entry name" value="TRNASYNTHILE"/>
</dbReference>
<name>A0A5E4LVU4_9ARCH</name>
<keyword evidence="8" id="KW-0648">Protein biosynthesis</keyword>
<dbReference type="Pfam" id="PF00133">
    <property type="entry name" value="tRNA-synt_1"/>
    <property type="match status" value="1"/>
</dbReference>
<evidence type="ECO:0000259" key="13">
    <source>
        <dbReference type="Pfam" id="PF08264"/>
    </source>
</evidence>
<evidence type="ECO:0000256" key="6">
    <source>
        <dbReference type="ARBA" id="ARBA00022833"/>
    </source>
</evidence>
<dbReference type="SUPFAM" id="SSF47323">
    <property type="entry name" value="Anticodon-binding domain of a subclass of class I aminoacyl-tRNA synthetases"/>
    <property type="match status" value="1"/>
</dbReference>
<keyword evidence="7" id="KW-0067">ATP-binding</keyword>
<evidence type="ECO:0000256" key="5">
    <source>
        <dbReference type="ARBA" id="ARBA00022741"/>
    </source>
</evidence>
<evidence type="ECO:0000256" key="11">
    <source>
        <dbReference type="NCBIfam" id="TIGR00392"/>
    </source>
</evidence>
<feature type="domain" description="Methionyl/Valyl/Leucyl/Isoleucyl-tRNA synthetase anticodon-binding" evidence="13">
    <location>
        <begin position="650"/>
        <end position="794"/>
    </location>
</feature>